<dbReference type="Gene3D" id="3.40.50.620">
    <property type="entry name" value="HUPs"/>
    <property type="match status" value="1"/>
</dbReference>
<feature type="domain" description="Cytidyltransferase-like" evidence="11">
    <location>
        <begin position="28"/>
        <end position="173"/>
    </location>
</feature>
<comment type="function">
    <text evidence="1 10">Catalyzes the reversible adenylation of nicotinate mononucleotide (NaMN) to nicotinic acid adenine dinucleotide (NaAD).</text>
</comment>
<keyword evidence="8 10" id="KW-0520">NAD</keyword>
<dbReference type="GO" id="GO:0005524">
    <property type="term" value="F:ATP binding"/>
    <property type="evidence" value="ECO:0007669"/>
    <property type="project" value="UniProtKB-KW"/>
</dbReference>
<reference evidence="13" key="1">
    <citation type="submission" date="2016-09" db="EMBL/GenBank/DDBJ databases">
        <title>Draft genome sequence of a novel species of the family Streptococcaceae isolated from flowers.</title>
        <authorList>
            <person name="Chuah L.-O."/>
            <person name="Yap K.-P."/>
            <person name="Thong K.L."/>
            <person name="Liong M.T."/>
            <person name="Ahmad R."/>
            <person name="Rusul G."/>
        </authorList>
    </citation>
    <scope>NUCLEOTIDE SEQUENCE [LARGE SCALE GENOMIC DNA]</scope>
    <source>
        <strain evidence="13">DF1</strain>
    </source>
</reference>
<evidence type="ECO:0000256" key="2">
    <source>
        <dbReference type="ARBA" id="ARBA00005019"/>
    </source>
</evidence>
<dbReference type="PANTHER" id="PTHR39321">
    <property type="entry name" value="NICOTINATE-NUCLEOTIDE ADENYLYLTRANSFERASE-RELATED"/>
    <property type="match status" value="1"/>
</dbReference>
<dbReference type="CDD" id="cd02165">
    <property type="entry name" value="NMNAT"/>
    <property type="match status" value="1"/>
</dbReference>
<proteinExistence type="inferred from homology"/>
<evidence type="ECO:0000313" key="13">
    <source>
        <dbReference type="Proteomes" id="UP000178622"/>
    </source>
</evidence>
<evidence type="ECO:0000256" key="4">
    <source>
        <dbReference type="ARBA" id="ARBA00022679"/>
    </source>
</evidence>
<dbReference type="InterPro" id="IPR005248">
    <property type="entry name" value="NadD/NMNAT"/>
</dbReference>
<comment type="catalytic activity">
    <reaction evidence="9 10">
        <text>nicotinate beta-D-ribonucleotide + ATP + H(+) = deamido-NAD(+) + diphosphate</text>
        <dbReference type="Rhea" id="RHEA:22860"/>
        <dbReference type="ChEBI" id="CHEBI:15378"/>
        <dbReference type="ChEBI" id="CHEBI:30616"/>
        <dbReference type="ChEBI" id="CHEBI:33019"/>
        <dbReference type="ChEBI" id="CHEBI:57502"/>
        <dbReference type="ChEBI" id="CHEBI:58437"/>
        <dbReference type="EC" id="2.7.7.18"/>
    </reaction>
</comment>
<gene>
    <name evidence="10 12" type="primary">nadD</name>
    <name evidence="12" type="ORF">BG261_04615</name>
</gene>
<protein>
    <recommendedName>
        <fullName evidence="10">Probable nicotinate-nucleotide adenylyltransferase</fullName>
        <ecNumber evidence="10">2.7.7.18</ecNumber>
    </recommendedName>
    <alternativeName>
        <fullName evidence="10">Deamido-NAD(+) diphosphorylase</fullName>
    </alternativeName>
    <alternativeName>
        <fullName evidence="10">Deamido-NAD(+) pyrophosphorylase</fullName>
    </alternativeName>
    <alternativeName>
        <fullName evidence="10">Nicotinate mononucleotide adenylyltransferase</fullName>
        <shortName evidence="10">NaMN adenylyltransferase</shortName>
    </alternativeName>
</protein>
<organism evidence="12 13">
    <name type="scientific">Floricoccus tropicus</name>
    <dbReference type="NCBI Taxonomy" id="1859473"/>
    <lineage>
        <taxon>Bacteria</taxon>
        <taxon>Bacillati</taxon>
        <taxon>Bacillota</taxon>
        <taxon>Bacilli</taxon>
        <taxon>Lactobacillales</taxon>
        <taxon>Streptococcaceae</taxon>
        <taxon>Floricoccus</taxon>
    </lineage>
</organism>
<evidence type="ECO:0000259" key="11">
    <source>
        <dbReference type="Pfam" id="PF01467"/>
    </source>
</evidence>
<keyword evidence="13" id="KW-1185">Reference proteome</keyword>
<dbReference type="InterPro" id="IPR004821">
    <property type="entry name" value="Cyt_trans-like"/>
</dbReference>
<dbReference type="GO" id="GO:0004515">
    <property type="term" value="F:nicotinate-nucleotide adenylyltransferase activity"/>
    <property type="evidence" value="ECO:0007669"/>
    <property type="project" value="UniProtKB-UniRule"/>
</dbReference>
<dbReference type="EMBL" id="MKIR01000022">
    <property type="protein sequence ID" value="OFI48948.1"/>
    <property type="molecule type" value="Genomic_DNA"/>
</dbReference>
<keyword evidence="4 10" id="KW-0808">Transferase</keyword>
<dbReference type="RefSeq" id="WP_070792535.1">
    <property type="nucleotide sequence ID" value="NZ_MKIR01000022.1"/>
</dbReference>
<dbReference type="InterPro" id="IPR014729">
    <property type="entry name" value="Rossmann-like_a/b/a_fold"/>
</dbReference>
<dbReference type="Proteomes" id="UP000178622">
    <property type="component" value="Unassembled WGS sequence"/>
</dbReference>
<evidence type="ECO:0000256" key="8">
    <source>
        <dbReference type="ARBA" id="ARBA00023027"/>
    </source>
</evidence>
<sequence length="200" mass="23078">MAIELLTPFTKVELEKEKNSNRRQIGILEGTFNPVHNAHLIIADQVRQSLNLEKVLLMPDFSDSQHVIKMLELALLDFEQSNLGIELVAYENPVTSPYNLMKILTERNPDVDFYYILGGDRVGELPSFYKIDELVKIVQLVGVQRPKYRIGTSYPLIWIDVPVLDISSTWIREQVKQGLKPNYMLPNCVLDYILKENLYV</sequence>
<evidence type="ECO:0000256" key="10">
    <source>
        <dbReference type="HAMAP-Rule" id="MF_00244"/>
    </source>
</evidence>
<dbReference type="PANTHER" id="PTHR39321:SF3">
    <property type="entry name" value="PHOSPHOPANTETHEINE ADENYLYLTRANSFERASE"/>
    <property type="match status" value="1"/>
</dbReference>
<keyword evidence="6 10" id="KW-0547">Nucleotide-binding</keyword>
<dbReference type="HAMAP" id="MF_00244">
    <property type="entry name" value="NaMN_adenylyltr"/>
    <property type="match status" value="1"/>
</dbReference>
<dbReference type="STRING" id="1859473.BG261_04615"/>
<keyword evidence="3 10" id="KW-0662">Pyridine nucleotide biosynthesis</keyword>
<evidence type="ECO:0000256" key="3">
    <source>
        <dbReference type="ARBA" id="ARBA00022642"/>
    </source>
</evidence>
<accession>A0A1E8GN55</accession>
<comment type="caution">
    <text evidence="12">The sequence shown here is derived from an EMBL/GenBank/DDBJ whole genome shotgun (WGS) entry which is preliminary data.</text>
</comment>
<evidence type="ECO:0000256" key="1">
    <source>
        <dbReference type="ARBA" id="ARBA00002324"/>
    </source>
</evidence>
<keyword evidence="5 10" id="KW-0548">Nucleotidyltransferase</keyword>
<evidence type="ECO:0000256" key="7">
    <source>
        <dbReference type="ARBA" id="ARBA00022840"/>
    </source>
</evidence>
<dbReference type="AlphaFoldDB" id="A0A1E8GN55"/>
<comment type="pathway">
    <text evidence="2 10">Cofactor biosynthesis; NAD(+) biosynthesis; deamido-NAD(+) from nicotinate D-ribonucleotide: step 1/1.</text>
</comment>
<evidence type="ECO:0000256" key="6">
    <source>
        <dbReference type="ARBA" id="ARBA00022741"/>
    </source>
</evidence>
<dbReference type="SUPFAM" id="SSF52374">
    <property type="entry name" value="Nucleotidylyl transferase"/>
    <property type="match status" value="1"/>
</dbReference>
<evidence type="ECO:0000256" key="9">
    <source>
        <dbReference type="ARBA" id="ARBA00048721"/>
    </source>
</evidence>
<dbReference type="GO" id="GO:0009435">
    <property type="term" value="P:NAD+ biosynthetic process"/>
    <property type="evidence" value="ECO:0007669"/>
    <property type="project" value="UniProtKB-UniRule"/>
</dbReference>
<dbReference type="UniPathway" id="UPA00253">
    <property type="reaction ID" value="UER00332"/>
</dbReference>
<dbReference type="Pfam" id="PF01467">
    <property type="entry name" value="CTP_transf_like"/>
    <property type="match status" value="1"/>
</dbReference>
<dbReference type="OrthoDB" id="5295945at2"/>
<dbReference type="EC" id="2.7.7.18" evidence="10"/>
<evidence type="ECO:0000313" key="12">
    <source>
        <dbReference type="EMBL" id="OFI48948.1"/>
    </source>
</evidence>
<comment type="similarity">
    <text evidence="10">Belongs to the NadD family.</text>
</comment>
<keyword evidence="7 10" id="KW-0067">ATP-binding</keyword>
<name>A0A1E8GN55_9LACT</name>
<evidence type="ECO:0000256" key="5">
    <source>
        <dbReference type="ARBA" id="ARBA00022695"/>
    </source>
</evidence>
<dbReference type="NCBIfam" id="NF000841">
    <property type="entry name" value="PRK00071.1-4"/>
    <property type="match status" value="1"/>
</dbReference>